<evidence type="ECO:0008006" key="4">
    <source>
        <dbReference type="Google" id="ProtNLM"/>
    </source>
</evidence>
<evidence type="ECO:0000313" key="2">
    <source>
        <dbReference type="EMBL" id="SFF97877.1"/>
    </source>
</evidence>
<feature type="signal peptide" evidence="1">
    <location>
        <begin position="1"/>
        <end position="21"/>
    </location>
</feature>
<dbReference type="InterPro" id="IPR011042">
    <property type="entry name" value="6-blade_b-propeller_TolB-like"/>
</dbReference>
<keyword evidence="1" id="KW-0732">Signal</keyword>
<keyword evidence="3" id="KW-1185">Reference proteome</keyword>
<dbReference type="SUPFAM" id="SSF101898">
    <property type="entry name" value="NHL repeat"/>
    <property type="match status" value="1"/>
</dbReference>
<feature type="chain" id="PRO_5011641276" description="Sugar lactone lactonase YvrE" evidence="1">
    <location>
        <begin position="22"/>
        <end position="291"/>
    </location>
</feature>
<dbReference type="RefSeq" id="WP_075326968.1">
    <property type="nucleotide sequence ID" value="NZ_FOOH01000018.1"/>
</dbReference>
<sequence>MKLNSIKILLLSVFISSGLYAQSTSATLIKKVEGFSHPESVVFNEAKNEYYISNMADNEAGDGFISRVSADGEIIDLKWIDGLKDPKGLLIKEDKVYVTNNTELIEISIEKSEITKRIEVEDAKSLNDITIDAVGNIFISDSGKSAIYLMPGDSANMMIPDNKKGEIIEYLNTTRLEYVNGLYAHKDHLYAAAWGENSDGNFLKIDMDTREIEKVSKEGIGNLDGVQPVGDDAFYISDWATGTIYLIKKDGELKEVLTSEKSSGDILFDAEKNQLVLPMNFQNSVWWYQLQ</sequence>
<name>A0A1I2N815_9FLAO</name>
<evidence type="ECO:0000313" key="3">
    <source>
        <dbReference type="Proteomes" id="UP000199116"/>
    </source>
</evidence>
<gene>
    <name evidence="2" type="ORF">SAMN04488033_1185</name>
</gene>
<organism evidence="2 3">
    <name type="scientific">Salegentibacter agarivorans</name>
    <dbReference type="NCBI Taxonomy" id="345907"/>
    <lineage>
        <taxon>Bacteria</taxon>
        <taxon>Pseudomonadati</taxon>
        <taxon>Bacteroidota</taxon>
        <taxon>Flavobacteriia</taxon>
        <taxon>Flavobacteriales</taxon>
        <taxon>Flavobacteriaceae</taxon>
        <taxon>Salegentibacter</taxon>
    </lineage>
</organism>
<protein>
    <recommendedName>
        <fullName evidence="4">Sugar lactone lactonase YvrE</fullName>
    </recommendedName>
</protein>
<dbReference type="EMBL" id="FOOH01000018">
    <property type="protein sequence ID" value="SFF97877.1"/>
    <property type="molecule type" value="Genomic_DNA"/>
</dbReference>
<accession>A0A1I2N815</accession>
<dbReference type="Gene3D" id="2.120.10.30">
    <property type="entry name" value="TolB, C-terminal domain"/>
    <property type="match status" value="1"/>
</dbReference>
<dbReference type="AlphaFoldDB" id="A0A1I2N815"/>
<proteinExistence type="predicted"/>
<dbReference type="Proteomes" id="UP000199116">
    <property type="component" value="Unassembled WGS sequence"/>
</dbReference>
<reference evidence="3" key="1">
    <citation type="submission" date="2016-10" db="EMBL/GenBank/DDBJ databases">
        <authorList>
            <person name="Varghese N."/>
            <person name="Submissions S."/>
        </authorList>
    </citation>
    <scope>NUCLEOTIDE SEQUENCE [LARGE SCALE GENOMIC DNA]</scope>
    <source>
        <strain evidence="3">DSM 23515</strain>
    </source>
</reference>
<evidence type="ECO:0000256" key="1">
    <source>
        <dbReference type="SAM" id="SignalP"/>
    </source>
</evidence>